<keyword evidence="5" id="KW-1185">Reference proteome</keyword>
<dbReference type="InterPro" id="IPR052173">
    <property type="entry name" value="Beta-lactam_resp_regulator"/>
</dbReference>
<evidence type="ECO:0000313" key="5">
    <source>
        <dbReference type="Proteomes" id="UP000237662"/>
    </source>
</evidence>
<feature type="transmembrane region" description="Helical" evidence="2">
    <location>
        <begin position="42"/>
        <end position="63"/>
    </location>
</feature>
<feature type="transmembrane region" description="Helical" evidence="2">
    <location>
        <begin position="100"/>
        <end position="122"/>
    </location>
</feature>
<dbReference type="PANTHER" id="PTHR34978">
    <property type="entry name" value="POSSIBLE SENSOR-TRANSDUCER PROTEIN BLAR"/>
    <property type="match status" value="1"/>
</dbReference>
<accession>A0A2S6I9E6</accession>
<dbReference type="Proteomes" id="UP000237662">
    <property type="component" value="Unassembled WGS sequence"/>
</dbReference>
<dbReference type="AlphaFoldDB" id="A0A2S6I9E6"/>
<keyword evidence="2" id="KW-0812">Transmembrane</keyword>
<keyword evidence="2" id="KW-1133">Transmembrane helix</keyword>
<organism evidence="4 5">
    <name type="scientific">Neolewinella xylanilytica</name>
    <dbReference type="NCBI Taxonomy" id="1514080"/>
    <lineage>
        <taxon>Bacteria</taxon>
        <taxon>Pseudomonadati</taxon>
        <taxon>Bacteroidota</taxon>
        <taxon>Saprospiria</taxon>
        <taxon>Saprospirales</taxon>
        <taxon>Lewinellaceae</taxon>
        <taxon>Neolewinella</taxon>
    </lineage>
</organism>
<dbReference type="Pfam" id="PF05569">
    <property type="entry name" value="Peptidase_M56"/>
    <property type="match status" value="1"/>
</dbReference>
<feature type="domain" description="Peptidase M56" evidence="3">
    <location>
        <begin position="99"/>
        <end position="273"/>
    </location>
</feature>
<feature type="transmembrane region" description="Helical" evidence="2">
    <location>
        <begin position="6"/>
        <end position="30"/>
    </location>
</feature>
<gene>
    <name evidence="4" type="ORF">CLV84_1079</name>
</gene>
<dbReference type="RefSeq" id="WP_104418688.1">
    <property type="nucleotide sequence ID" value="NZ_PTJC01000005.1"/>
</dbReference>
<comment type="caution">
    <text evidence="4">The sequence shown here is derived from an EMBL/GenBank/DDBJ whole genome shotgun (WGS) entry which is preliminary data.</text>
</comment>
<reference evidence="4 5" key="1">
    <citation type="submission" date="2018-02" db="EMBL/GenBank/DDBJ databases">
        <title>Genomic Encyclopedia of Archaeal and Bacterial Type Strains, Phase II (KMG-II): from individual species to whole genera.</title>
        <authorList>
            <person name="Goeker M."/>
        </authorList>
    </citation>
    <scope>NUCLEOTIDE SEQUENCE [LARGE SCALE GENOMIC DNA]</scope>
    <source>
        <strain evidence="4 5">DSM 29526</strain>
    </source>
</reference>
<sequence length="654" mass="73517">MVLSDIAALGTTILHSLWQATLLAGLLWLVSRNQRLTARARYGLAYATLLVQCSLSVITLLYYRAPNPHLEATVKQAVIDFVAAAPPGAVTRHLLYTPDFWMGALVSCWLLGMLVGTLRLSVSLWQSRRMQSRAVTPVTEGFACQVRTLALRMGYSGRLRLWASRLVDTPMLVGHLKPVLLFPVAMVNRLSTEESETVILHELAHLYRYDHWFNLLQCLIEVVFYYHPAVHWIGARIREEREHCCDDLVLEHGPGRLPYARALLYFSAAHSESPATLSLTDGGGLLSRVRRFVNHQEISYKMKSRLLLLPLLAVIVLVATAAYVPAETPASAESLSGNFSAPAPGAQHAATAVDTLPQGTHQVTKISDGKTTRLRVEDGKITELELDGERIPEQAFPQYEEQAEELLGIQRPYRMSRNDTVILYEPLHHRFSDSVLIYRSLSALDGIDLNFDFDFPTEALQDRFLKLQLNLDSLGKHFESLQFDGLDGEIFLDKDLELMDSVYTRSLDGLHIFRHRLENIDRIDDLDELREREKVLQKALEQLEERKQQLRDRQDVRGEAMLDQVRAARNQVLAHARHTREALQQRRHAPLGLQVHSDDGAIAWRPLEGGASIDASAVPLPNSRMLPCPPTAPSATSSPARIYTYEYGPGSSLE</sequence>
<dbReference type="EMBL" id="PTJC01000005">
    <property type="protein sequence ID" value="PPK88115.1"/>
    <property type="molecule type" value="Genomic_DNA"/>
</dbReference>
<keyword evidence="1" id="KW-0175">Coiled coil</keyword>
<dbReference type="PANTHER" id="PTHR34978:SF3">
    <property type="entry name" value="SLR0241 PROTEIN"/>
    <property type="match status" value="1"/>
</dbReference>
<dbReference type="CDD" id="cd07341">
    <property type="entry name" value="M56_BlaR1_MecR1_like"/>
    <property type="match status" value="1"/>
</dbReference>
<evidence type="ECO:0000256" key="2">
    <source>
        <dbReference type="SAM" id="Phobius"/>
    </source>
</evidence>
<keyword evidence="2" id="KW-0472">Membrane</keyword>
<name>A0A2S6I9E6_9BACT</name>
<evidence type="ECO:0000313" key="4">
    <source>
        <dbReference type="EMBL" id="PPK88115.1"/>
    </source>
</evidence>
<feature type="transmembrane region" description="Helical" evidence="2">
    <location>
        <begin position="306"/>
        <end position="326"/>
    </location>
</feature>
<proteinExistence type="predicted"/>
<protein>
    <submittedName>
        <fullName evidence="4">Beta-lactamase regulating signal transducer with metallopeptidase domain</fullName>
    </submittedName>
</protein>
<evidence type="ECO:0000259" key="3">
    <source>
        <dbReference type="Pfam" id="PF05569"/>
    </source>
</evidence>
<evidence type="ECO:0000256" key="1">
    <source>
        <dbReference type="SAM" id="Coils"/>
    </source>
</evidence>
<dbReference type="OrthoDB" id="15218at2"/>
<dbReference type="InterPro" id="IPR008756">
    <property type="entry name" value="Peptidase_M56"/>
</dbReference>
<feature type="coiled-coil region" evidence="1">
    <location>
        <begin position="526"/>
        <end position="556"/>
    </location>
</feature>